<evidence type="ECO:0000313" key="7">
    <source>
        <dbReference type="EMBL" id="VAX42850.1"/>
    </source>
</evidence>
<feature type="transmembrane region" description="Helical" evidence="5">
    <location>
        <begin position="87"/>
        <end position="110"/>
    </location>
</feature>
<dbReference type="InterPro" id="IPR039421">
    <property type="entry name" value="Type_1_exporter"/>
</dbReference>
<feature type="non-terminal residue" evidence="7">
    <location>
        <position position="272"/>
    </location>
</feature>
<organism evidence="7">
    <name type="scientific">hydrothermal vent metagenome</name>
    <dbReference type="NCBI Taxonomy" id="652676"/>
    <lineage>
        <taxon>unclassified sequences</taxon>
        <taxon>metagenomes</taxon>
        <taxon>ecological metagenomes</taxon>
    </lineage>
</organism>
<feature type="transmembrane region" description="Helical" evidence="5">
    <location>
        <begin position="180"/>
        <end position="208"/>
    </location>
</feature>
<dbReference type="Gene3D" id="1.20.1560.10">
    <property type="entry name" value="ABC transporter type 1, transmembrane domain"/>
    <property type="match status" value="1"/>
</dbReference>
<gene>
    <name evidence="7" type="ORF">MNBD_PLANCTO03-222</name>
</gene>
<dbReference type="AlphaFoldDB" id="A0A3B1E2R6"/>
<proteinExistence type="predicted"/>
<evidence type="ECO:0000256" key="5">
    <source>
        <dbReference type="SAM" id="Phobius"/>
    </source>
</evidence>
<keyword evidence="3 5" id="KW-1133">Transmembrane helix</keyword>
<evidence type="ECO:0000256" key="4">
    <source>
        <dbReference type="ARBA" id="ARBA00023136"/>
    </source>
</evidence>
<feature type="domain" description="ABC transmembrane type-1" evidence="6">
    <location>
        <begin position="19"/>
        <end position="272"/>
    </location>
</feature>
<dbReference type="SUPFAM" id="SSF90123">
    <property type="entry name" value="ABC transporter transmembrane region"/>
    <property type="match status" value="1"/>
</dbReference>
<dbReference type="Pfam" id="PF00664">
    <property type="entry name" value="ABC_membrane"/>
    <property type="match status" value="1"/>
</dbReference>
<evidence type="ECO:0000256" key="2">
    <source>
        <dbReference type="ARBA" id="ARBA00022692"/>
    </source>
</evidence>
<dbReference type="PANTHER" id="PTHR43394">
    <property type="entry name" value="ATP-DEPENDENT PERMEASE MDL1, MITOCHONDRIAL"/>
    <property type="match status" value="1"/>
</dbReference>
<name>A0A3B1E2R6_9ZZZZ</name>
<dbReference type="GO" id="GO:0016020">
    <property type="term" value="C:membrane"/>
    <property type="evidence" value="ECO:0007669"/>
    <property type="project" value="UniProtKB-SubCell"/>
</dbReference>
<reference evidence="7" key="1">
    <citation type="submission" date="2018-06" db="EMBL/GenBank/DDBJ databases">
        <authorList>
            <person name="Zhirakovskaya E."/>
        </authorList>
    </citation>
    <scope>NUCLEOTIDE SEQUENCE</scope>
</reference>
<keyword evidence="4 5" id="KW-0472">Membrane</keyword>
<accession>A0A3B1E2R6</accession>
<dbReference type="InterPro" id="IPR011527">
    <property type="entry name" value="ABC1_TM_dom"/>
</dbReference>
<dbReference type="PANTHER" id="PTHR43394:SF1">
    <property type="entry name" value="ATP-BINDING CASSETTE SUB-FAMILY B MEMBER 10, MITOCHONDRIAL"/>
    <property type="match status" value="1"/>
</dbReference>
<dbReference type="EMBL" id="UOGK01000768">
    <property type="protein sequence ID" value="VAX42850.1"/>
    <property type="molecule type" value="Genomic_DNA"/>
</dbReference>
<feature type="transmembrane region" description="Helical" evidence="5">
    <location>
        <begin position="20"/>
        <end position="43"/>
    </location>
</feature>
<dbReference type="GO" id="GO:0005524">
    <property type="term" value="F:ATP binding"/>
    <property type="evidence" value="ECO:0007669"/>
    <property type="project" value="InterPro"/>
</dbReference>
<evidence type="ECO:0000256" key="3">
    <source>
        <dbReference type="ARBA" id="ARBA00022989"/>
    </source>
</evidence>
<protein>
    <recommendedName>
        <fullName evidence="6">ABC transmembrane type-1 domain-containing protein</fullName>
    </recommendedName>
</protein>
<evidence type="ECO:0000256" key="1">
    <source>
        <dbReference type="ARBA" id="ARBA00004141"/>
    </source>
</evidence>
<evidence type="ECO:0000259" key="6">
    <source>
        <dbReference type="PROSITE" id="PS50929"/>
    </source>
</evidence>
<comment type="subcellular location">
    <subcellularLocation>
        <location evidence="1">Membrane</location>
        <topology evidence="1">Multi-pass membrane protein</topology>
    </subcellularLocation>
</comment>
<sequence>MDAFWQFAGRMLRYKSTIVWAMVFAVLSAGGLGVGLVSIAPVLENILAETSRGLPDLALAYNERVPGFLAWAQLPQGVLDQLPEGRFTAVVTIVSVLGVLTLFGGVANFLHAYLSLTVVYRTTTNIRREAFHRAVRLPLKTVVTGGTSDLVSRIVNDTNQLSQGFATLLSRTVAQTTKGVAGLVAALVLGPLLVLSALPVIVLLYVVIRRLGKKIRRASRGALKSQAGMYASTTEVLQGLRVVKVYTTERYEAGRFHRINKRFMKDMMRVRV</sequence>
<dbReference type="GO" id="GO:0015421">
    <property type="term" value="F:ABC-type oligopeptide transporter activity"/>
    <property type="evidence" value="ECO:0007669"/>
    <property type="project" value="TreeGrafter"/>
</dbReference>
<dbReference type="InterPro" id="IPR036640">
    <property type="entry name" value="ABC1_TM_sf"/>
</dbReference>
<keyword evidence="2 5" id="KW-0812">Transmembrane</keyword>
<dbReference type="PROSITE" id="PS50929">
    <property type="entry name" value="ABC_TM1F"/>
    <property type="match status" value="1"/>
</dbReference>